<gene>
    <name evidence="3" type="ORF">ACFSSE_16115</name>
</gene>
<dbReference type="InterPro" id="IPR013830">
    <property type="entry name" value="SGNH_hydro"/>
</dbReference>
<keyword evidence="4" id="KW-1185">Reference proteome</keyword>
<protein>
    <submittedName>
        <fullName evidence="3">SGNH/GDSL hydrolase family protein</fullName>
        <ecNumber evidence="3">3.1.-.-</ecNumber>
    </submittedName>
</protein>
<dbReference type="EC" id="3.1.-.-" evidence="3"/>
<dbReference type="Proteomes" id="UP001597546">
    <property type="component" value="Unassembled WGS sequence"/>
</dbReference>
<feature type="domain" description="SGNH hydrolase-type esterase" evidence="2">
    <location>
        <begin position="54"/>
        <end position="243"/>
    </location>
</feature>
<evidence type="ECO:0000313" key="3">
    <source>
        <dbReference type="EMBL" id="MFD2733236.1"/>
    </source>
</evidence>
<evidence type="ECO:0000256" key="1">
    <source>
        <dbReference type="SAM" id="SignalP"/>
    </source>
</evidence>
<dbReference type="CDD" id="cd01834">
    <property type="entry name" value="SGNH_hydrolase_like_2"/>
    <property type="match status" value="1"/>
</dbReference>
<dbReference type="Gene3D" id="3.40.50.1110">
    <property type="entry name" value="SGNH hydrolase"/>
    <property type="match status" value="1"/>
</dbReference>
<evidence type="ECO:0000259" key="2">
    <source>
        <dbReference type="Pfam" id="PF13472"/>
    </source>
</evidence>
<feature type="chain" id="PRO_5047266745" evidence="1">
    <location>
        <begin position="34"/>
        <end position="256"/>
    </location>
</feature>
<dbReference type="InterPro" id="IPR006311">
    <property type="entry name" value="TAT_signal"/>
</dbReference>
<feature type="signal peptide" evidence="1">
    <location>
        <begin position="1"/>
        <end position="33"/>
    </location>
</feature>
<keyword evidence="1" id="KW-0732">Signal</keyword>
<dbReference type="PROSITE" id="PS51318">
    <property type="entry name" value="TAT"/>
    <property type="match status" value="1"/>
</dbReference>
<sequence length="256" mass="28874">MKTQNDMLNRRKFLKTSALSAVLAINIPQIVEAAMPETQKPNIIKQDDIILFQGDSITDAGRKREDANFNTNNNLGTGYVLHTAAELLTSNASKNLKIYNKGISGNKVYQLVERWETDCMALKPNILSVLIGVNDYWHFHSGKYKGTVEIYENDFRALLQKTMAQFPDLKLVIGEPFALKDIKAVDDTWYPAFDEYRMTARKIAKDFNAVFVPYQAVFNEALKYAPGVYWTNDGVHPSLAGAKLMANAWLKATKTI</sequence>
<dbReference type="PANTHER" id="PTHR30383">
    <property type="entry name" value="THIOESTERASE 1/PROTEASE 1/LYSOPHOSPHOLIPASE L1"/>
    <property type="match status" value="1"/>
</dbReference>
<organism evidence="3 4">
    <name type="scientific">Pedobacter alpinus</name>
    <dbReference type="NCBI Taxonomy" id="1590643"/>
    <lineage>
        <taxon>Bacteria</taxon>
        <taxon>Pseudomonadati</taxon>
        <taxon>Bacteroidota</taxon>
        <taxon>Sphingobacteriia</taxon>
        <taxon>Sphingobacteriales</taxon>
        <taxon>Sphingobacteriaceae</taxon>
        <taxon>Pedobacter</taxon>
    </lineage>
</organism>
<reference evidence="4" key="1">
    <citation type="journal article" date="2019" name="Int. J. Syst. Evol. Microbiol.">
        <title>The Global Catalogue of Microorganisms (GCM) 10K type strain sequencing project: providing services to taxonomists for standard genome sequencing and annotation.</title>
        <authorList>
            <consortium name="The Broad Institute Genomics Platform"/>
            <consortium name="The Broad Institute Genome Sequencing Center for Infectious Disease"/>
            <person name="Wu L."/>
            <person name="Ma J."/>
        </authorList>
    </citation>
    <scope>NUCLEOTIDE SEQUENCE [LARGE SCALE GENOMIC DNA]</scope>
    <source>
        <strain evidence="4">KCTC 42456</strain>
    </source>
</reference>
<accession>A0ABW5TYI1</accession>
<dbReference type="PANTHER" id="PTHR30383:SF5">
    <property type="entry name" value="SGNH HYDROLASE-TYPE ESTERASE DOMAIN-CONTAINING PROTEIN"/>
    <property type="match status" value="1"/>
</dbReference>
<keyword evidence="3" id="KW-0378">Hydrolase</keyword>
<dbReference type="InterPro" id="IPR051532">
    <property type="entry name" value="Ester_Hydrolysis_Enzymes"/>
</dbReference>
<dbReference type="RefSeq" id="WP_379046048.1">
    <property type="nucleotide sequence ID" value="NZ_JBHSKW010000058.1"/>
</dbReference>
<proteinExistence type="predicted"/>
<evidence type="ECO:0000313" key="4">
    <source>
        <dbReference type="Proteomes" id="UP001597546"/>
    </source>
</evidence>
<dbReference type="SUPFAM" id="SSF52266">
    <property type="entry name" value="SGNH hydrolase"/>
    <property type="match status" value="1"/>
</dbReference>
<comment type="caution">
    <text evidence="3">The sequence shown here is derived from an EMBL/GenBank/DDBJ whole genome shotgun (WGS) entry which is preliminary data.</text>
</comment>
<name>A0ABW5TYI1_9SPHI</name>
<dbReference type="EMBL" id="JBHULV010000052">
    <property type="protein sequence ID" value="MFD2733236.1"/>
    <property type="molecule type" value="Genomic_DNA"/>
</dbReference>
<dbReference type="Pfam" id="PF13472">
    <property type="entry name" value="Lipase_GDSL_2"/>
    <property type="match status" value="1"/>
</dbReference>
<dbReference type="InterPro" id="IPR036514">
    <property type="entry name" value="SGNH_hydro_sf"/>
</dbReference>
<dbReference type="GO" id="GO:0016787">
    <property type="term" value="F:hydrolase activity"/>
    <property type="evidence" value="ECO:0007669"/>
    <property type="project" value="UniProtKB-KW"/>
</dbReference>